<evidence type="ECO:0000259" key="2">
    <source>
        <dbReference type="Pfam" id="PF20150"/>
    </source>
</evidence>
<organism evidence="3 4">
    <name type="scientific">Seiridium cardinale</name>
    <dbReference type="NCBI Taxonomy" id="138064"/>
    <lineage>
        <taxon>Eukaryota</taxon>
        <taxon>Fungi</taxon>
        <taxon>Dikarya</taxon>
        <taxon>Ascomycota</taxon>
        <taxon>Pezizomycotina</taxon>
        <taxon>Sordariomycetes</taxon>
        <taxon>Xylariomycetidae</taxon>
        <taxon>Amphisphaeriales</taxon>
        <taxon>Sporocadaceae</taxon>
        <taxon>Seiridium</taxon>
    </lineage>
</organism>
<evidence type="ECO:0000256" key="1">
    <source>
        <dbReference type="SAM" id="MobiDB-lite"/>
    </source>
</evidence>
<sequence length="357" mass="40516">MDSTEDAVPQGLHRFPRLPCELRLMIWKEHFLSLNRLIPYDMAGERVLPVRHMATPSINQESQAVFKHHYTICLSVKTNPYPLLGPFLDWCEAVRQSPAIHSTLTLLSEATTNTPNSKSRVYTNWARLNHSAYGDDGSYAPDEVEDHRKPIDRGTVYLDMDLDTFVLGPNFEQWEGSWSGDARCSVTLLNHHTSRLLPAMIKHILDVRADHQPESSNSILDRQLHCSMDSNFHNKQSCKHLGIKQGENRMPILIRMQNFISNLENASSGHDALEGEINSSYFNVFERDEEGVMRLGGCNTAETEEDNNKESDEGNGGNDNNKNNDEEEEDAIDNNDDDEEDHYVGDETDDGHDSFTN</sequence>
<gene>
    <name evidence="3" type="ORF">SCAR479_13256</name>
</gene>
<accession>A0ABR2X8H6</accession>
<dbReference type="Pfam" id="PF20150">
    <property type="entry name" value="2EXR"/>
    <property type="match status" value="1"/>
</dbReference>
<feature type="region of interest" description="Disordered" evidence="1">
    <location>
        <begin position="301"/>
        <end position="357"/>
    </location>
</feature>
<evidence type="ECO:0000313" key="4">
    <source>
        <dbReference type="Proteomes" id="UP001465668"/>
    </source>
</evidence>
<name>A0ABR2X8H6_9PEZI</name>
<evidence type="ECO:0000313" key="3">
    <source>
        <dbReference type="EMBL" id="KAK9770067.1"/>
    </source>
</evidence>
<feature type="compositionally biased region" description="Acidic residues" evidence="1">
    <location>
        <begin position="325"/>
        <end position="350"/>
    </location>
</feature>
<protein>
    <recommendedName>
        <fullName evidence="2">2EXR domain-containing protein</fullName>
    </recommendedName>
</protein>
<proteinExistence type="predicted"/>
<dbReference type="Proteomes" id="UP001465668">
    <property type="component" value="Unassembled WGS sequence"/>
</dbReference>
<feature type="domain" description="2EXR" evidence="2">
    <location>
        <begin position="13"/>
        <end position="125"/>
    </location>
</feature>
<keyword evidence="4" id="KW-1185">Reference proteome</keyword>
<dbReference type="EMBL" id="JARVKM010000102">
    <property type="protein sequence ID" value="KAK9770067.1"/>
    <property type="molecule type" value="Genomic_DNA"/>
</dbReference>
<dbReference type="InterPro" id="IPR045518">
    <property type="entry name" value="2EXR"/>
</dbReference>
<comment type="caution">
    <text evidence="3">The sequence shown here is derived from an EMBL/GenBank/DDBJ whole genome shotgun (WGS) entry which is preliminary data.</text>
</comment>
<reference evidence="3 4" key="1">
    <citation type="submission" date="2024-02" db="EMBL/GenBank/DDBJ databases">
        <title>First draft genome assembly of two strains of Seiridium cardinale.</title>
        <authorList>
            <person name="Emiliani G."/>
            <person name="Scali E."/>
        </authorList>
    </citation>
    <scope>NUCLEOTIDE SEQUENCE [LARGE SCALE GENOMIC DNA]</scope>
    <source>
        <strain evidence="3 4">BM-138-000479</strain>
    </source>
</reference>